<reference evidence="4 5" key="1">
    <citation type="submission" date="2020-08" db="EMBL/GenBank/DDBJ databases">
        <title>Draft genome sequencing of an Anaerocolumna strain isolated from anoxic soil subjected to BSD treatment.</title>
        <authorList>
            <person name="Uek A."/>
            <person name="Tonouchi A."/>
        </authorList>
    </citation>
    <scope>NUCLEOTIDE SEQUENCE [LARGE SCALE GENOMIC DNA]</scope>
    <source>
        <strain evidence="4 5">CTTW</strain>
    </source>
</reference>
<evidence type="ECO:0000256" key="2">
    <source>
        <dbReference type="SAM" id="MobiDB-lite"/>
    </source>
</evidence>
<protein>
    <submittedName>
        <fullName evidence="4">Uncharacterized protein</fullName>
    </submittedName>
</protein>
<evidence type="ECO:0000313" key="5">
    <source>
        <dbReference type="Proteomes" id="UP000515703"/>
    </source>
</evidence>
<dbReference type="KEGG" id="acht:bsdcttw_14790"/>
<dbReference type="AlphaFoldDB" id="A0A7I8DIX1"/>
<keyword evidence="3" id="KW-0472">Membrane</keyword>
<name>A0A7I8DIX1_9FIRM</name>
<evidence type="ECO:0000256" key="3">
    <source>
        <dbReference type="SAM" id="Phobius"/>
    </source>
</evidence>
<feature type="region of interest" description="Disordered" evidence="2">
    <location>
        <begin position="167"/>
        <end position="221"/>
    </location>
</feature>
<reference evidence="4 5" key="2">
    <citation type="submission" date="2020-08" db="EMBL/GenBank/DDBJ databases">
        <authorList>
            <person name="Ueki A."/>
            <person name="Tonouchi A."/>
        </authorList>
    </citation>
    <scope>NUCLEOTIDE SEQUENCE [LARGE SCALE GENOMIC DNA]</scope>
    <source>
        <strain evidence="4 5">CTTW</strain>
    </source>
</reference>
<accession>A0A7I8DIX1</accession>
<feature type="transmembrane region" description="Helical" evidence="3">
    <location>
        <begin position="12"/>
        <end position="35"/>
    </location>
</feature>
<keyword evidence="5" id="KW-1185">Reference proteome</keyword>
<evidence type="ECO:0000256" key="1">
    <source>
        <dbReference type="SAM" id="Coils"/>
    </source>
</evidence>
<dbReference type="Proteomes" id="UP000515703">
    <property type="component" value="Chromosome"/>
</dbReference>
<evidence type="ECO:0000313" key="4">
    <source>
        <dbReference type="EMBL" id="BCJ98438.1"/>
    </source>
</evidence>
<feature type="transmembrane region" description="Helical" evidence="3">
    <location>
        <begin position="75"/>
        <end position="96"/>
    </location>
</feature>
<sequence length="221" mass="24346">MDILGSIGKLYTFFLLVVLFLGSGLAVWAGINAIMNKKDKIKENSDKLKEKYNLKLQSIKNKDIIGGFTMKNNGFIKLAVFSFIGIIISAAILTALPKTGNTMGYNYMNTQNNMASMNMQGSMYGQSSMQGMTNSQGTMNGSNDLYSIQQQLNNIQQQIYQLQNQMNNNSMNGMQNNSSAMNNNSSMNNMGNSNNMNSNSNNTNNSNNMNNNSSSSSMPMM</sequence>
<dbReference type="RefSeq" id="WP_185258768.1">
    <property type="nucleotide sequence ID" value="NZ_AP023368.1"/>
</dbReference>
<keyword evidence="3" id="KW-1133">Transmembrane helix</keyword>
<keyword evidence="3" id="KW-0812">Transmembrane</keyword>
<dbReference type="EMBL" id="AP023368">
    <property type="protein sequence ID" value="BCJ98438.1"/>
    <property type="molecule type" value="Genomic_DNA"/>
</dbReference>
<organism evidence="4 5">
    <name type="scientific">Anaerocolumna chitinilytica</name>
    <dbReference type="NCBI Taxonomy" id="1727145"/>
    <lineage>
        <taxon>Bacteria</taxon>
        <taxon>Bacillati</taxon>
        <taxon>Bacillota</taxon>
        <taxon>Clostridia</taxon>
        <taxon>Lachnospirales</taxon>
        <taxon>Lachnospiraceae</taxon>
        <taxon>Anaerocolumna</taxon>
    </lineage>
</organism>
<keyword evidence="1" id="KW-0175">Coiled coil</keyword>
<gene>
    <name evidence="4" type="ORF">bsdcttw_14790</name>
</gene>
<proteinExistence type="predicted"/>
<feature type="coiled-coil region" evidence="1">
    <location>
        <begin position="31"/>
        <end position="62"/>
    </location>
</feature>